<feature type="transmembrane region" description="Helical" evidence="6">
    <location>
        <begin position="149"/>
        <end position="173"/>
    </location>
</feature>
<dbReference type="InterPro" id="IPR002794">
    <property type="entry name" value="DUF92_TMEM19"/>
</dbReference>
<sequence length="262" mass="27667">MNVILAIVVIFLAWSAFKLKKLTKSGAVTAVFVGFSISYGLGINGLVVLGAFFISSSALSSIFKPKREGLIEEKGSQRDAYQVLANGGVAALISLLHAFNPSAIYQAAFIASLAAANSDTWASEIGKLNKSNPFHVLSFKRVQAGTSGAVSPLGTIAAFAGAAFIALSAMLFTWDSFTWQFPIICGIIVAGFVGNLADTIFGATIQVTYTCEVCGETTERLVHCEQETKHRSGLKWVTNDTVNALCTVMGAVTGAGFAYMIL</sequence>
<keyword evidence="3 6" id="KW-0812">Transmembrane</keyword>
<gene>
    <name evidence="7" type="ORF">MKY91_08340</name>
</gene>
<dbReference type="PANTHER" id="PTHR13353">
    <property type="entry name" value="TRANSMEMBRANE PROTEIN 19"/>
    <property type="match status" value="1"/>
</dbReference>
<evidence type="ECO:0000313" key="8">
    <source>
        <dbReference type="Proteomes" id="UP001418796"/>
    </source>
</evidence>
<protein>
    <submittedName>
        <fullName evidence="7">DUF92 domain-containing protein</fullName>
    </submittedName>
</protein>
<evidence type="ECO:0000256" key="5">
    <source>
        <dbReference type="ARBA" id="ARBA00023136"/>
    </source>
</evidence>
<dbReference type="Proteomes" id="UP001418796">
    <property type="component" value="Unassembled WGS sequence"/>
</dbReference>
<evidence type="ECO:0000256" key="1">
    <source>
        <dbReference type="ARBA" id="ARBA00004141"/>
    </source>
</evidence>
<feature type="transmembrane region" description="Helical" evidence="6">
    <location>
        <begin position="179"/>
        <end position="197"/>
    </location>
</feature>
<dbReference type="PANTHER" id="PTHR13353:SF5">
    <property type="entry name" value="TRANSMEMBRANE PROTEIN 19"/>
    <property type="match status" value="1"/>
</dbReference>
<keyword evidence="4 6" id="KW-1133">Transmembrane helix</keyword>
<evidence type="ECO:0000256" key="2">
    <source>
        <dbReference type="ARBA" id="ARBA00009012"/>
    </source>
</evidence>
<name>A0ABU9VH33_9BACI</name>
<organism evidence="7 8">
    <name type="scientific">Alkalicoccobacillus gibsonii</name>
    <dbReference type="NCBI Taxonomy" id="79881"/>
    <lineage>
        <taxon>Bacteria</taxon>
        <taxon>Bacillati</taxon>
        <taxon>Bacillota</taxon>
        <taxon>Bacilli</taxon>
        <taxon>Bacillales</taxon>
        <taxon>Bacillaceae</taxon>
        <taxon>Alkalicoccobacillus</taxon>
    </lineage>
</organism>
<dbReference type="RefSeq" id="WP_343130123.1">
    <property type="nucleotide sequence ID" value="NZ_JBCITK010000001.1"/>
</dbReference>
<proteinExistence type="inferred from homology"/>
<reference evidence="7 8" key="1">
    <citation type="submission" date="2024-03" db="EMBL/GenBank/DDBJ databases">
        <title>Bacilli Hybrid Assemblies.</title>
        <authorList>
            <person name="Kovac J."/>
        </authorList>
    </citation>
    <scope>NUCLEOTIDE SEQUENCE [LARGE SCALE GENOMIC DNA]</scope>
    <source>
        <strain evidence="7 8">FSL R7-0666</strain>
    </source>
</reference>
<comment type="subcellular location">
    <subcellularLocation>
        <location evidence="1">Membrane</location>
        <topology evidence="1">Multi-pass membrane protein</topology>
    </subcellularLocation>
</comment>
<keyword evidence="8" id="KW-1185">Reference proteome</keyword>
<feature type="transmembrane region" description="Helical" evidence="6">
    <location>
        <begin position="28"/>
        <end position="54"/>
    </location>
</feature>
<dbReference type="Pfam" id="PF01940">
    <property type="entry name" value="DUF92"/>
    <property type="match status" value="1"/>
</dbReference>
<dbReference type="EMBL" id="JBCITK010000001">
    <property type="protein sequence ID" value="MEN0643149.1"/>
    <property type="molecule type" value="Genomic_DNA"/>
</dbReference>
<comment type="caution">
    <text evidence="7">The sequence shown here is derived from an EMBL/GenBank/DDBJ whole genome shotgun (WGS) entry which is preliminary data.</text>
</comment>
<feature type="transmembrane region" description="Helical" evidence="6">
    <location>
        <begin position="241"/>
        <end position="261"/>
    </location>
</feature>
<comment type="similarity">
    <text evidence="2">Belongs to the TMEM19 family.</text>
</comment>
<evidence type="ECO:0000256" key="6">
    <source>
        <dbReference type="SAM" id="Phobius"/>
    </source>
</evidence>
<evidence type="ECO:0000256" key="3">
    <source>
        <dbReference type="ARBA" id="ARBA00022692"/>
    </source>
</evidence>
<keyword evidence="5 6" id="KW-0472">Membrane</keyword>
<evidence type="ECO:0000313" key="7">
    <source>
        <dbReference type="EMBL" id="MEN0643149.1"/>
    </source>
</evidence>
<accession>A0ABU9VH33</accession>
<evidence type="ECO:0000256" key="4">
    <source>
        <dbReference type="ARBA" id="ARBA00022989"/>
    </source>
</evidence>